<keyword evidence="4" id="KW-1185">Reference proteome</keyword>
<dbReference type="GO" id="GO:0006508">
    <property type="term" value="P:proteolysis"/>
    <property type="evidence" value="ECO:0007669"/>
    <property type="project" value="InterPro"/>
</dbReference>
<dbReference type="AlphaFoldDB" id="A0A841C3V8"/>
<evidence type="ECO:0000259" key="2">
    <source>
        <dbReference type="Pfam" id="PF00656"/>
    </source>
</evidence>
<dbReference type="EMBL" id="JACHMN010000003">
    <property type="protein sequence ID" value="MBB5874448.1"/>
    <property type="molecule type" value="Genomic_DNA"/>
</dbReference>
<evidence type="ECO:0000256" key="1">
    <source>
        <dbReference type="SAM" id="MobiDB-lite"/>
    </source>
</evidence>
<dbReference type="Pfam" id="PF00656">
    <property type="entry name" value="Peptidase_C14"/>
    <property type="match status" value="1"/>
</dbReference>
<dbReference type="RefSeq" id="WP_184846594.1">
    <property type="nucleotide sequence ID" value="NZ_JACHMN010000003.1"/>
</dbReference>
<name>A0A841C3V8_9ACTN</name>
<dbReference type="InterPro" id="IPR029030">
    <property type="entry name" value="Caspase-like_dom_sf"/>
</dbReference>
<feature type="region of interest" description="Disordered" evidence="1">
    <location>
        <begin position="244"/>
        <end position="265"/>
    </location>
</feature>
<comment type="caution">
    <text evidence="3">The sequence shown here is derived from an EMBL/GenBank/DDBJ whole genome shotgun (WGS) entry which is preliminary data.</text>
</comment>
<proteinExistence type="predicted"/>
<evidence type="ECO:0000313" key="3">
    <source>
        <dbReference type="EMBL" id="MBB5874448.1"/>
    </source>
</evidence>
<dbReference type="InterPro" id="IPR011600">
    <property type="entry name" value="Pept_C14_caspase"/>
</dbReference>
<protein>
    <recommendedName>
        <fullName evidence="2">Peptidase C14 caspase domain-containing protein</fullName>
    </recommendedName>
</protein>
<dbReference type="SUPFAM" id="SSF52129">
    <property type="entry name" value="Caspase-like"/>
    <property type="match status" value="1"/>
</dbReference>
<sequence length="992" mass="106768">MRLADPQKSRAVLIGTSAYRHMPAIPAVAKNLDTLQRLLIDSEIWGLPSENCRVVMNPATVADVIDPIHEAMEAASEALIVYYAGHGIRDPEVFDDLYLGLPDSDSEHLYRSVPFNQIRRALSPNRGPAAKVVILDCCYSGIAIGAMGPATDMADQAMIKGTYLMTATSQHLEALAPVGADYTVFTGELIRALEEGIPGKPDLLDLDTLYFHLRGELRAQNHPIPQQRNRDEGSRVTIARNRLHTAPGRMSPPAADPLASPPPSTDPLVKWSALRRLPPREIMAQAQRLDAVEAADLFRAAGMICADQIVASLLALLNSVANYNFATQVHAGVMVRPPREILAVVAALNATGQEQQITLLLESSRSQSRDEVIALASALHAEGMQAYLTKVLDGALTLAAANATLVELTTAMRASTLADDIEGMFTRAADRVPPAELAQWADGLHDAGYEDLASRLYQRSAAVIALRSASKVAQVASIIHKDGQPNQAIHLIDLAYEASVGVVGMAELIAAMFQHGPDTHADHVVTRCARSMGVLDLIEIAAELREHNHDASARALLLCGARLGQFGGTAVLAERMRDGGRPIDARNVIEVGVKYRPAEEIIVALVELSGLRALDEVEVIQEVVVASDVAVLGAVLEAGGRAGALHILRPMAAAVVRQRSEADLAVLMPSLLGIGHSELIKYMFDDPSIGRKLEGVLINSTVPFRRHILVTIANRSPGSLGSLLRVTRVTAPDVARMLVSASSDLPPEDCVAVIHALQGESDRPELHKVLVEVGRRPIATLVHIIQVLVAKEDTEAANLIVSAYAQSSMRLAVELLESRLRRVGAIDQADLLVSDRVAVFHHGPAHPLSSAVRLIIRDSPLRSSRCHRPPIPESKANHAYRVLPGLDEILLFVDLSLFGGGRGFLLFTGYEVCHRNGTDDKVVTRVPYADFPDLKFTASGEFAIVLGGGKPRSIASGDVKVADVIGLLRTLQRAMKAWIDSNSIEPVGADEI</sequence>
<evidence type="ECO:0000313" key="4">
    <source>
        <dbReference type="Proteomes" id="UP000587527"/>
    </source>
</evidence>
<gene>
    <name evidence="3" type="ORF">F4553_007882</name>
</gene>
<reference evidence="3 4" key="1">
    <citation type="submission" date="2020-08" db="EMBL/GenBank/DDBJ databases">
        <title>Sequencing the genomes of 1000 actinobacteria strains.</title>
        <authorList>
            <person name="Klenk H.-P."/>
        </authorList>
    </citation>
    <scope>NUCLEOTIDE SEQUENCE [LARGE SCALE GENOMIC DNA]</scope>
    <source>
        <strain evidence="3 4">DSM 45362</strain>
    </source>
</reference>
<dbReference type="NCBIfam" id="NF047832">
    <property type="entry name" value="caspase_w_EACC1"/>
    <property type="match status" value="1"/>
</dbReference>
<accession>A0A841C3V8</accession>
<dbReference type="Gene3D" id="3.40.50.1460">
    <property type="match status" value="1"/>
</dbReference>
<dbReference type="Proteomes" id="UP000587527">
    <property type="component" value="Unassembled WGS sequence"/>
</dbReference>
<organism evidence="3 4">
    <name type="scientific">Allocatelliglobosispora scoriae</name>
    <dbReference type="NCBI Taxonomy" id="643052"/>
    <lineage>
        <taxon>Bacteria</taxon>
        <taxon>Bacillati</taxon>
        <taxon>Actinomycetota</taxon>
        <taxon>Actinomycetes</taxon>
        <taxon>Micromonosporales</taxon>
        <taxon>Micromonosporaceae</taxon>
        <taxon>Allocatelliglobosispora</taxon>
    </lineage>
</organism>
<feature type="domain" description="Peptidase C14 caspase" evidence="2">
    <location>
        <begin position="9"/>
        <end position="218"/>
    </location>
</feature>
<dbReference type="GO" id="GO:0004197">
    <property type="term" value="F:cysteine-type endopeptidase activity"/>
    <property type="evidence" value="ECO:0007669"/>
    <property type="project" value="InterPro"/>
</dbReference>